<dbReference type="Proteomes" id="UP000535182">
    <property type="component" value="Unassembled WGS sequence"/>
</dbReference>
<protein>
    <submittedName>
        <fullName evidence="1">Uncharacterized protein</fullName>
    </submittedName>
</protein>
<keyword evidence="2" id="KW-1185">Reference proteome</keyword>
<gene>
    <name evidence="1" type="ORF">HDF14_003930</name>
</gene>
<evidence type="ECO:0000313" key="1">
    <source>
        <dbReference type="EMBL" id="MBB5330297.1"/>
    </source>
</evidence>
<reference evidence="1 2" key="1">
    <citation type="submission" date="2020-08" db="EMBL/GenBank/DDBJ databases">
        <title>Genomic Encyclopedia of Type Strains, Phase IV (KMG-V): Genome sequencing to study the core and pangenomes of soil and plant-associated prokaryotes.</title>
        <authorList>
            <person name="Whitman W."/>
        </authorList>
    </citation>
    <scope>NUCLEOTIDE SEQUENCE [LARGE SCALE GENOMIC DNA]</scope>
    <source>
        <strain evidence="1 2">X5P2</strain>
    </source>
</reference>
<dbReference type="AlphaFoldDB" id="A0A9X0QGZ3"/>
<accession>A0A9X0QGZ3</accession>
<dbReference type="RefSeq" id="WP_183979599.1">
    <property type="nucleotide sequence ID" value="NZ_JACHEB010000009.1"/>
</dbReference>
<comment type="caution">
    <text evidence="1">The sequence shown here is derived from an EMBL/GenBank/DDBJ whole genome shotgun (WGS) entry which is preliminary data.</text>
</comment>
<sequence length="105" mass="11865">MTLTNHETRGTLRSLKNPNKQRFTQALLRSVNNLAVHSPTGIYIGQRLAYDVDLDRLCRVIERSTLGLHLEEFKTGIPVGHHCKAYALDRFAEAPPAQARDVRTI</sequence>
<proteinExistence type="predicted"/>
<name>A0A9X0QGZ3_9BACT</name>
<dbReference type="EMBL" id="JACHEB010000009">
    <property type="protein sequence ID" value="MBB5330297.1"/>
    <property type="molecule type" value="Genomic_DNA"/>
</dbReference>
<evidence type="ECO:0000313" key="2">
    <source>
        <dbReference type="Proteomes" id="UP000535182"/>
    </source>
</evidence>
<organism evidence="1 2">
    <name type="scientific">Tunturiibacter gelidiferens</name>
    <dbReference type="NCBI Taxonomy" id="3069689"/>
    <lineage>
        <taxon>Bacteria</taxon>
        <taxon>Pseudomonadati</taxon>
        <taxon>Acidobacteriota</taxon>
        <taxon>Terriglobia</taxon>
        <taxon>Terriglobales</taxon>
        <taxon>Acidobacteriaceae</taxon>
        <taxon>Tunturiibacter</taxon>
    </lineage>
</organism>